<keyword evidence="14" id="KW-0206">Cytoskeleton</keyword>
<dbReference type="GO" id="GO:0003779">
    <property type="term" value="F:actin binding"/>
    <property type="evidence" value="ECO:0007669"/>
    <property type="project" value="UniProtKB-KW"/>
</dbReference>
<keyword evidence="12" id="KW-0472">Membrane</keyword>
<feature type="domain" description="PDZ" evidence="23">
    <location>
        <begin position="166"/>
        <end position="249"/>
    </location>
</feature>
<dbReference type="GO" id="GO:0045202">
    <property type="term" value="C:synapse"/>
    <property type="evidence" value="ECO:0007669"/>
    <property type="project" value="TreeGrafter"/>
</dbReference>
<dbReference type="KEGG" id="char:105910372"/>
<evidence type="ECO:0000256" key="16">
    <source>
        <dbReference type="ARBA" id="ARBA00054805"/>
    </source>
</evidence>
<proteinExistence type="inferred from homology"/>
<organism evidence="24 25">
    <name type="scientific">Clupea harengus</name>
    <name type="common">Atlantic herring</name>
    <dbReference type="NCBI Taxonomy" id="7950"/>
    <lineage>
        <taxon>Eukaryota</taxon>
        <taxon>Metazoa</taxon>
        <taxon>Chordata</taxon>
        <taxon>Craniata</taxon>
        <taxon>Vertebrata</taxon>
        <taxon>Euteleostomi</taxon>
        <taxon>Actinopterygii</taxon>
        <taxon>Neopterygii</taxon>
        <taxon>Teleostei</taxon>
        <taxon>Clupei</taxon>
        <taxon>Clupeiformes</taxon>
        <taxon>Clupeoidei</taxon>
        <taxon>Clupeidae</taxon>
        <taxon>Clupea</taxon>
    </lineage>
</organism>
<evidence type="ECO:0000256" key="13">
    <source>
        <dbReference type="ARBA" id="ARBA00023203"/>
    </source>
</evidence>
<dbReference type="Pfam" id="PF23012">
    <property type="entry name" value="Syntrophin_4th"/>
    <property type="match status" value="1"/>
</dbReference>
<dbReference type="InterPro" id="IPR001849">
    <property type="entry name" value="PH_domain"/>
</dbReference>
<dbReference type="PANTHER" id="PTHR10554:SF8">
    <property type="entry name" value="BETA-2-SYNTROPHIN"/>
    <property type="match status" value="1"/>
</dbReference>
<evidence type="ECO:0000256" key="6">
    <source>
        <dbReference type="ARBA" id="ARBA00022553"/>
    </source>
</evidence>
<comment type="function">
    <text evidence="16">Adapter protein that binds to and probably organizes the subcellular localization of a variety of membrane proteins. May link various receptors to the actin cytoskeleton and the dystrophin glycoprotein complex. May play a role in the regulation of secretory granules via its interaction with PTPRN.</text>
</comment>
<dbReference type="InterPro" id="IPR011993">
    <property type="entry name" value="PH-like_dom_sf"/>
</dbReference>
<dbReference type="InterPro" id="IPR015482">
    <property type="entry name" value="Syntrophin"/>
</dbReference>
<dbReference type="SMART" id="SM00228">
    <property type="entry name" value="PDZ"/>
    <property type="match status" value="1"/>
</dbReference>
<dbReference type="GO" id="GO:0030658">
    <property type="term" value="C:transport vesicle membrane"/>
    <property type="evidence" value="ECO:0007669"/>
    <property type="project" value="UniProtKB-SubCell"/>
</dbReference>
<evidence type="ECO:0000256" key="11">
    <source>
        <dbReference type="ARBA" id="ARBA00022949"/>
    </source>
</evidence>
<evidence type="ECO:0000259" key="22">
    <source>
        <dbReference type="PROSITE" id="PS50003"/>
    </source>
</evidence>
<dbReference type="PROSITE" id="PS50003">
    <property type="entry name" value="PH_DOMAIN"/>
    <property type="match status" value="1"/>
</dbReference>
<evidence type="ECO:0000256" key="8">
    <source>
        <dbReference type="ARBA" id="ARBA00022737"/>
    </source>
</evidence>
<dbReference type="GO" id="GO:0016010">
    <property type="term" value="C:dystrophin-associated glycoprotein complex"/>
    <property type="evidence" value="ECO:0007669"/>
    <property type="project" value="TreeGrafter"/>
</dbReference>
<dbReference type="GO" id="GO:0005516">
    <property type="term" value="F:calmodulin binding"/>
    <property type="evidence" value="ECO:0007669"/>
    <property type="project" value="UniProtKB-KW"/>
</dbReference>
<evidence type="ECO:0000256" key="7">
    <source>
        <dbReference type="ARBA" id="ARBA00022701"/>
    </source>
</evidence>
<dbReference type="Pfam" id="PF18012">
    <property type="entry name" value="PH_17"/>
    <property type="match status" value="1"/>
</dbReference>
<dbReference type="InterPro" id="IPR041428">
    <property type="entry name" value="PHsplit_syntrophin"/>
</dbReference>
<keyword evidence="15" id="KW-0968">Cytoplasmic vesicle</keyword>
<dbReference type="AlphaFoldDB" id="A0A6P3WBL9"/>
<dbReference type="CDD" id="cd06801">
    <property type="entry name" value="PDZ_syntrophin-like"/>
    <property type="match status" value="1"/>
</dbReference>
<evidence type="ECO:0000256" key="18">
    <source>
        <dbReference type="ARBA" id="ARBA00075427"/>
    </source>
</evidence>
<evidence type="ECO:0000256" key="2">
    <source>
        <dbReference type="ARBA" id="ARBA00004268"/>
    </source>
</evidence>
<dbReference type="CDD" id="cd01258">
    <property type="entry name" value="PHsplit_syntrophin"/>
    <property type="match status" value="1"/>
</dbReference>
<evidence type="ECO:0000256" key="9">
    <source>
        <dbReference type="ARBA" id="ARBA00022837"/>
    </source>
</evidence>
<dbReference type="CTD" id="6645"/>
<evidence type="ECO:0000256" key="19">
    <source>
        <dbReference type="ARBA" id="ARBA00077381"/>
    </source>
</evidence>
<dbReference type="PANTHER" id="PTHR10554">
    <property type="entry name" value="SYNTROPHIN"/>
    <property type="match status" value="1"/>
</dbReference>
<dbReference type="Proteomes" id="UP000515152">
    <property type="component" value="Chromosome 3"/>
</dbReference>
<evidence type="ECO:0000256" key="10">
    <source>
        <dbReference type="ARBA" id="ARBA00022860"/>
    </source>
</evidence>
<dbReference type="SUPFAM" id="SSF50729">
    <property type="entry name" value="PH domain-like"/>
    <property type="match status" value="1"/>
</dbReference>
<evidence type="ECO:0000256" key="17">
    <source>
        <dbReference type="ARBA" id="ARBA00073581"/>
    </source>
</evidence>
<keyword evidence="10" id="KW-0112">Calmodulin-binding</keyword>
<evidence type="ECO:0000256" key="21">
    <source>
        <dbReference type="SAM" id="MobiDB-lite"/>
    </source>
</evidence>
<evidence type="ECO:0000313" key="24">
    <source>
        <dbReference type="Proteomes" id="UP000515152"/>
    </source>
</evidence>
<dbReference type="InterPro" id="IPR055108">
    <property type="entry name" value="Syntrophin_4th"/>
</dbReference>
<evidence type="ECO:0000256" key="12">
    <source>
        <dbReference type="ARBA" id="ARBA00023136"/>
    </source>
</evidence>
<dbReference type="Pfam" id="PF00595">
    <property type="entry name" value="PDZ"/>
    <property type="match status" value="1"/>
</dbReference>
<feature type="region of interest" description="Disordered" evidence="21">
    <location>
        <begin position="269"/>
        <end position="288"/>
    </location>
</feature>
<dbReference type="InterPro" id="IPR036034">
    <property type="entry name" value="PDZ_sf"/>
</dbReference>
<keyword evidence="13" id="KW-0009">Actin-binding</keyword>
<evidence type="ECO:0000259" key="23">
    <source>
        <dbReference type="PROSITE" id="PS50106"/>
    </source>
</evidence>
<dbReference type="PROSITE" id="PS50106">
    <property type="entry name" value="PDZ"/>
    <property type="match status" value="1"/>
</dbReference>
<evidence type="ECO:0000256" key="15">
    <source>
        <dbReference type="ARBA" id="ARBA00023329"/>
    </source>
</evidence>
<keyword evidence="5" id="KW-0963">Cytoplasm</keyword>
<feature type="compositionally biased region" description="Low complexity" evidence="21">
    <location>
        <begin position="129"/>
        <end position="147"/>
    </location>
</feature>
<sequence length="589" mass="63991">MAIWTRADKNGQLDLLLRDRWIRVTAELTRETLALTSEADLSSPGGNLDYNNSSSGLRNCLSNGGEPGLASGTPNRSQNSDIHPNHGALRRSDSPARGALSRGHYDNSGSYGFNSPGSGKFSRDNGANSDFGSPGSSYGSPGSSFSSRHGETPNSFEAGGSEAIRKVRVVKQESGGLGISIKGGRENRMPILISKIFPGLAADQSRALRVGDAILSVNGNDLREATHDVAVQALKKAGKEVTLEVKYIREVSPLFKKPSMVADLPWEGTRSHSPSFSGDELPKHGPSTKDRKVIPLKMSFITRNLTIPDLENRLLELHSPDGQHTVVLRCKDAASAQAWFTATHTNIAALLPQTLAHVNAYLSVPSTATHPQLKHIGWLAEQIQLDGGRMQYRPVVMALTEKDILLFDSVPWSREAWSNPLLTHPILATRLVHSGSSQGSPALGADLVFATRTGTSRGIESHMFRVETHWDLSSWTRALVQGGHAAAELIKEVSIGCVLNRQEVRLTLHYEKGFTVSREPADPAGGMVLYRYPYEKLKMSADDGVRKLYLEFGGPEGELVFDLRSGPKPVVFVLHSFLSAKLTRMGLLT</sequence>
<feature type="region of interest" description="Disordered" evidence="21">
    <location>
        <begin position="58"/>
        <end position="160"/>
    </location>
</feature>
<evidence type="ECO:0000256" key="3">
    <source>
        <dbReference type="ARBA" id="ARBA00004282"/>
    </source>
</evidence>
<evidence type="ECO:0000256" key="14">
    <source>
        <dbReference type="ARBA" id="ARBA00023212"/>
    </source>
</evidence>
<dbReference type="Gene3D" id="2.30.29.30">
    <property type="entry name" value="Pleckstrin-homology domain (PH domain)/Phosphotyrosine-binding domain (PTB)"/>
    <property type="match status" value="1"/>
</dbReference>
<gene>
    <name evidence="25" type="primary">sntb2</name>
</gene>
<keyword evidence="24" id="KW-1185">Reference proteome</keyword>
<feature type="compositionally biased region" description="Polar residues" evidence="21">
    <location>
        <begin position="107"/>
        <end position="117"/>
    </location>
</feature>
<keyword evidence="7" id="KW-0493">Microtubule</keyword>
<dbReference type="RefSeq" id="XP_012694537.1">
    <property type="nucleotide sequence ID" value="XM_012839083.2"/>
</dbReference>
<keyword evidence="9" id="KW-0106">Calcium</keyword>
<dbReference type="SUPFAM" id="SSF50156">
    <property type="entry name" value="PDZ domain-like"/>
    <property type="match status" value="1"/>
</dbReference>
<dbReference type="FunFam" id="2.30.29.30:FF:000251">
    <property type="entry name" value="Syntrophin beta 2"/>
    <property type="match status" value="1"/>
</dbReference>
<keyword evidence="6" id="KW-0597">Phosphoprotein</keyword>
<reference evidence="25" key="1">
    <citation type="submission" date="2025-08" db="UniProtKB">
        <authorList>
            <consortium name="RefSeq"/>
        </authorList>
    </citation>
    <scope>IDENTIFICATION</scope>
</reference>
<comment type="similarity">
    <text evidence="4">Belongs to the syntrophin family.</text>
</comment>
<evidence type="ECO:0000256" key="4">
    <source>
        <dbReference type="ARBA" id="ARBA00010798"/>
    </source>
</evidence>
<protein>
    <recommendedName>
        <fullName evidence="17">Beta-2-syntrophin</fullName>
    </recommendedName>
    <alternativeName>
        <fullName evidence="20">59 kDa dystrophin-associated protein A1 basic component 2</fullName>
    </alternativeName>
    <alternativeName>
        <fullName evidence="18">Syntrophin-3</fullName>
    </alternativeName>
    <alternativeName>
        <fullName evidence="19">Syntrophin-like</fullName>
    </alternativeName>
</protein>
<keyword evidence="8" id="KW-0677">Repeat</keyword>
<feature type="domain" description="PH" evidence="22">
    <location>
        <begin position="372"/>
        <end position="484"/>
    </location>
</feature>
<dbReference type="Gene3D" id="2.30.42.10">
    <property type="match status" value="1"/>
</dbReference>
<dbReference type="InterPro" id="IPR001478">
    <property type="entry name" value="PDZ"/>
</dbReference>
<dbReference type="FunFam" id="2.30.42.10:FF:000052">
    <property type="entry name" value="Syntrophin beta 1"/>
    <property type="match status" value="1"/>
</dbReference>
<keyword evidence="11" id="KW-0965">Cell junction</keyword>
<comment type="subcellular location">
    <subcellularLocation>
        <location evidence="3">Cell junction</location>
    </subcellularLocation>
    <subcellularLocation>
        <location evidence="1">Cytoplasm</location>
        <location evidence="1">Cytoskeleton</location>
    </subcellularLocation>
    <subcellularLocation>
        <location evidence="2">Cytoplasmic vesicle</location>
        <location evidence="2">Secretory vesicle membrane</location>
        <topology evidence="2">Peripheral membrane protein</topology>
    </subcellularLocation>
</comment>
<evidence type="ECO:0000256" key="20">
    <source>
        <dbReference type="ARBA" id="ARBA00079274"/>
    </source>
</evidence>
<dbReference type="GO" id="GO:0005874">
    <property type="term" value="C:microtubule"/>
    <property type="evidence" value="ECO:0007669"/>
    <property type="project" value="UniProtKB-KW"/>
</dbReference>
<accession>A0A6P3WBL9</accession>
<evidence type="ECO:0000256" key="5">
    <source>
        <dbReference type="ARBA" id="ARBA00022490"/>
    </source>
</evidence>
<feature type="compositionally biased region" description="Polar residues" evidence="21">
    <location>
        <begin position="72"/>
        <end position="82"/>
    </location>
</feature>
<dbReference type="OrthoDB" id="409749at2759"/>
<evidence type="ECO:0000313" key="25">
    <source>
        <dbReference type="RefSeq" id="XP_012694537.1"/>
    </source>
</evidence>
<name>A0A6P3WBL9_CLUHA</name>
<dbReference type="GO" id="GO:0070161">
    <property type="term" value="C:anchoring junction"/>
    <property type="evidence" value="ECO:0007669"/>
    <property type="project" value="UniProtKB-SubCell"/>
</dbReference>
<dbReference type="GO" id="GO:0005198">
    <property type="term" value="F:structural molecule activity"/>
    <property type="evidence" value="ECO:0007669"/>
    <property type="project" value="InterPro"/>
</dbReference>
<dbReference type="GeneID" id="105910372"/>
<evidence type="ECO:0000256" key="1">
    <source>
        <dbReference type="ARBA" id="ARBA00004245"/>
    </source>
</evidence>